<name>M1DFU5_SOLTU</name>
<dbReference type="AlphaFoldDB" id="M1DFU5"/>
<proteinExistence type="predicted"/>
<dbReference type="Gramene" id="PGSC0003DMT400088375">
    <property type="protein sequence ID" value="PGSC0003DMT400088375"/>
    <property type="gene ID" value="PGSC0003DMG400037946"/>
</dbReference>
<dbReference type="Proteomes" id="UP000011115">
    <property type="component" value="Unassembled WGS sequence"/>
</dbReference>
<organism evidence="2 3">
    <name type="scientific">Solanum tuberosum</name>
    <name type="common">Potato</name>
    <dbReference type="NCBI Taxonomy" id="4113"/>
    <lineage>
        <taxon>Eukaryota</taxon>
        <taxon>Viridiplantae</taxon>
        <taxon>Streptophyta</taxon>
        <taxon>Embryophyta</taxon>
        <taxon>Tracheophyta</taxon>
        <taxon>Spermatophyta</taxon>
        <taxon>Magnoliopsida</taxon>
        <taxon>eudicotyledons</taxon>
        <taxon>Gunneridae</taxon>
        <taxon>Pentapetalae</taxon>
        <taxon>asterids</taxon>
        <taxon>lamiids</taxon>
        <taxon>Solanales</taxon>
        <taxon>Solanaceae</taxon>
        <taxon>Solanoideae</taxon>
        <taxon>Solaneae</taxon>
        <taxon>Solanum</taxon>
    </lineage>
</organism>
<sequence length="386" mass="44581">MVEHESEHYCTRKHNIHGRFINIITLYRGGRSGITIPELALNAGWLDIALKIDRFIKYQQVKVKIPSTRVVLDYPYTTAIQDSKWQSRNLRNAEIKNMRGMVEILDKIGAQEGDLLSRCLVGFCSEKPAERPTLADLKRSSSSNWKNVFGINIYELNDKKLLFEFPYRNMAEQTIQGQWRWKTCNLHLEWWTPTTACPDVAAQVIVNNFQGEIEGLLTAQRSFECVEEIRAQRVIHGNSQVTENSPTFARMVRKSAEIMKDKETSMEMEDTNKQVESNQEPSEIDHDNNRVVLQNPITEIVNREIDEAEPIMSQQQVIMQGKEKETSNWVQQNLIKSGKIFGVDFQGHEEEAIELLLQIDSCRLARRQEQCSEIKKSKIKGVQEKI</sequence>
<dbReference type="HOGENOM" id="CLU_716490_0_0_1"/>
<dbReference type="PaxDb" id="4113-PGSC0003DMT400088375"/>
<dbReference type="Pfam" id="PF14111">
    <property type="entry name" value="DUF4283"/>
    <property type="match status" value="1"/>
</dbReference>
<protein>
    <recommendedName>
        <fullName evidence="1">DUF4283 domain-containing protein</fullName>
    </recommendedName>
</protein>
<reference evidence="3" key="1">
    <citation type="journal article" date="2011" name="Nature">
        <title>Genome sequence and analysis of the tuber crop potato.</title>
        <authorList>
            <consortium name="The Potato Genome Sequencing Consortium"/>
        </authorList>
    </citation>
    <scope>NUCLEOTIDE SEQUENCE [LARGE SCALE GENOMIC DNA]</scope>
    <source>
        <strain evidence="3">cv. DM1-3 516 R44</strain>
    </source>
</reference>
<evidence type="ECO:0000313" key="2">
    <source>
        <dbReference type="EnsemblPlants" id="PGSC0003DMT400088375"/>
    </source>
</evidence>
<evidence type="ECO:0000313" key="3">
    <source>
        <dbReference type="Proteomes" id="UP000011115"/>
    </source>
</evidence>
<dbReference type="InterPro" id="IPR025558">
    <property type="entry name" value="DUF4283"/>
</dbReference>
<reference evidence="2" key="2">
    <citation type="submission" date="2015-06" db="UniProtKB">
        <authorList>
            <consortium name="EnsemblPlants"/>
        </authorList>
    </citation>
    <scope>IDENTIFICATION</scope>
    <source>
        <strain evidence="2">DM1-3 516 R44</strain>
    </source>
</reference>
<dbReference type="EnsemblPlants" id="PGSC0003DMT400088375">
    <property type="protein sequence ID" value="PGSC0003DMT400088375"/>
    <property type="gene ID" value="PGSC0003DMG400037946"/>
</dbReference>
<dbReference type="PANTHER" id="PTHR34427">
    <property type="entry name" value="DUF4283 DOMAIN PROTEIN"/>
    <property type="match status" value="1"/>
</dbReference>
<feature type="domain" description="DUF4283" evidence="1">
    <location>
        <begin position="115"/>
        <end position="197"/>
    </location>
</feature>
<accession>M1DFU5</accession>
<evidence type="ECO:0000259" key="1">
    <source>
        <dbReference type="Pfam" id="PF14111"/>
    </source>
</evidence>
<dbReference type="PANTHER" id="PTHR34427:SF16">
    <property type="entry name" value="DUF4283 DOMAIN-CONTAINING PROTEIN"/>
    <property type="match status" value="1"/>
</dbReference>
<dbReference type="InParanoid" id="M1DFU5"/>
<keyword evidence="3" id="KW-1185">Reference proteome</keyword>